<gene>
    <name evidence="1" type="primary">ORF59155</name>
</gene>
<reference evidence="1" key="1">
    <citation type="submission" date="2014-12" db="EMBL/GenBank/DDBJ databases">
        <title>Insight into the proteome of Arion vulgaris.</title>
        <authorList>
            <person name="Aradska J."/>
            <person name="Bulat T."/>
            <person name="Smidak R."/>
            <person name="Sarate P."/>
            <person name="Gangsoo J."/>
            <person name="Sialana F."/>
            <person name="Bilban M."/>
            <person name="Lubec G."/>
        </authorList>
    </citation>
    <scope>NUCLEOTIDE SEQUENCE</scope>
    <source>
        <tissue evidence="1">Skin</tissue>
    </source>
</reference>
<feature type="non-terminal residue" evidence="1">
    <location>
        <position position="1"/>
    </location>
</feature>
<dbReference type="AlphaFoldDB" id="A0A0B6ZFB2"/>
<organism evidence="1">
    <name type="scientific">Arion vulgaris</name>
    <dbReference type="NCBI Taxonomy" id="1028688"/>
    <lineage>
        <taxon>Eukaryota</taxon>
        <taxon>Metazoa</taxon>
        <taxon>Spiralia</taxon>
        <taxon>Lophotrochozoa</taxon>
        <taxon>Mollusca</taxon>
        <taxon>Gastropoda</taxon>
        <taxon>Heterobranchia</taxon>
        <taxon>Euthyneura</taxon>
        <taxon>Panpulmonata</taxon>
        <taxon>Eupulmonata</taxon>
        <taxon>Stylommatophora</taxon>
        <taxon>Helicina</taxon>
        <taxon>Arionoidea</taxon>
        <taxon>Arionidae</taxon>
        <taxon>Arion</taxon>
    </lineage>
</organism>
<dbReference type="Gene3D" id="3.40.50.10190">
    <property type="entry name" value="BRCT domain"/>
    <property type="match status" value="1"/>
</dbReference>
<name>A0A0B6ZFB2_9EUPU</name>
<dbReference type="EMBL" id="HACG01019651">
    <property type="protein sequence ID" value="CEK66516.1"/>
    <property type="molecule type" value="Transcribed_RNA"/>
</dbReference>
<evidence type="ECO:0008006" key="2">
    <source>
        <dbReference type="Google" id="ProtNLM"/>
    </source>
</evidence>
<dbReference type="InterPro" id="IPR036420">
    <property type="entry name" value="BRCT_dom_sf"/>
</dbReference>
<evidence type="ECO:0000313" key="1">
    <source>
        <dbReference type="EMBL" id="CEK66516.1"/>
    </source>
</evidence>
<protein>
    <recommendedName>
        <fullName evidence="2">BRCT domain-containing protein</fullName>
    </recommendedName>
</protein>
<accession>A0A0B6ZFB2</accession>
<feature type="non-terminal residue" evidence="1">
    <location>
        <position position="81"/>
    </location>
</feature>
<sequence>VYISCIVAVIKHNNHAIMDDNFDITRERKTVIFVLPDKIQRKRLEDMKSSMSRKKIAFSNSIYDTVTHVVTEYDSQDQVDK</sequence>
<proteinExistence type="predicted"/>